<keyword evidence="1" id="KW-0812">Transmembrane</keyword>
<dbReference type="AlphaFoldDB" id="A0AAU7CF40"/>
<dbReference type="EMBL" id="CP155447">
    <property type="protein sequence ID" value="XBH04073.1"/>
    <property type="molecule type" value="Genomic_DNA"/>
</dbReference>
<dbReference type="Pfam" id="PF01757">
    <property type="entry name" value="Acyl_transf_3"/>
    <property type="match status" value="1"/>
</dbReference>
<dbReference type="InterPro" id="IPR050623">
    <property type="entry name" value="Glucan_succinyl_AcylTrfase"/>
</dbReference>
<dbReference type="GO" id="GO:0016747">
    <property type="term" value="F:acyltransferase activity, transferring groups other than amino-acyl groups"/>
    <property type="evidence" value="ECO:0007669"/>
    <property type="project" value="InterPro"/>
</dbReference>
<feature type="transmembrane region" description="Helical" evidence="1">
    <location>
        <begin position="359"/>
        <end position="379"/>
    </location>
</feature>
<keyword evidence="3" id="KW-0012">Acyltransferase</keyword>
<feature type="transmembrane region" description="Helical" evidence="1">
    <location>
        <begin position="391"/>
        <end position="411"/>
    </location>
</feature>
<dbReference type="InterPro" id="IPR002656">
    <property type="entry name" value="Acyl_transf_3_dom"/>
</dbReference>
<evidence type="ECO:0000313" key="3">
    <source>
        <dbReference type="EMBL" id="XBH04073.1"/>
    </source>
</evidence>
<dbReference type="PANTHER" id="PTHR36927">
    <property type="entry name" value="BLR4337 PROTEIN"/>
    <property type="match status" value="1"/>
</dbReference>
<keyword evidence="1" id="KW-0472">Membrane</keyword>
<feature type="transmembrane region" description="Helical" evidence="1">
    <location>
        <begin position="129"/>
        <end position="149"/>
    </location>
</feature>
<keyword evidence="1" id="KW-1133">Transmembrane helix</keyword>
<feature type="transmembrane region" description="Helical" evidence="1">
    <location>
        <begin position="318"/>
        <end position="339"/>
    </location>
</feature>
<feature type="transmembrane region" description="Helical" evidence="1">
    <location>
        <begin position="82"/>
        <end position="109"/>
    </location>
</feature>
<organism evidence="3">
    <name type="scientific">Singulisphaera sp. Ch08</name>
    <dbReference type="NCBI Taxonomy" id="3120278"/>
    <lineage>
        <taxon>Bacteria</taxon>
        <taxon>Pseudomonadati</taxon>
        <taxon>Planctomycetota</taxon>
        <taxon>Planctomycetia</taxon>
        <taxon>Isosphaerales</taxon>
        <taxon>Isosphaeraceae</taxon>
        <taxon>Singulisphaera</taxon>
    </lineage>
</organism>
<proteinExistence type="predicted"/>
<feature type="transmembrane region" description="Helical" evidence="1">
    <location>
        <begin position="177"/>
        <end position="198"/>
    </location>
</feature>
<reference evidence="3" key="1">
    <citation type="submission" date="2024-05" db="EMBL/GenBank/DDBJ databases">
        <title>Planctomycetes of the genus Singulisphaera possess chitinolytic capabilities.</title>
        <authorList>
            <person name="Ivanova A."/>
        </authorList>
    </citation>
    <scope>NUCLEOTIDE SEQUENCE</scope>
    <source>
        <strain evidence="3">Ch08T</strain>
    </source>
</reference>
<feature type="transmembrane region" description="Helical" evidence="1">
    <location>
        <begin position="44"/>
        <end position="62"/>
    </location>
</feature>
<dbReference type="PANTHER" id="PTHR36927:SF1">
    <property type="entry name" value="MDO-LIKE PROTEIN"/>
    <property type="match status" value="1"/>
</dbReference>
<dbReference type="RefSeq" id="WP_406696819.1">
    <property type="nucleotide sequence ID" value="NZ_CP155447.1"/>
</dbReference>
<evidence type="ECO:0000259" key="2">
    <source>
        <dbReference type="Pfam" id="PF01757"/>
    </source>
</evidence>
<protein>
    <submittedName>
        <fullName evidence="3">Acyltransferase family protein</fullName>
    </submittedName>
</protein>
<feature type="domain" description="Acyltransferase 3" evidence="2">
    <location>
        <begin position="39"/>
        <end position="401"/>
    </location>
</feature>
<name>A0AAU7CF40_9BACT</name>
<gene>
    <name evidence="3" type="ORF">V5E97_38105</name>
</gene>
<feature type="transmembrane region" description="Helical" evidence="1">
    <location>
        <begin position="288"/>
        <end position="306"/>
    </location>
</feature>
<accession>A0AAU7CF40</accession>
<feature type="transmembrane region" description="Helical" evidence="1">
    <location>
        <begin position="210"/>
        <end position="236"/>
    </location>
</feature>
<keyword evidence="3" id="KW-0808">Transferase</keyword>
<evidence type="ECO:0000256" key="1">
    <source>
        <dbReference type="SAM" id="Phobius"/>
    </source>
</evidence>
<sequence length="454" mass="51464">MKVHRIKGRRVFGRRGSYAATVQVPDVERASDGGKPRYHAFDGLRGMAMFLVVGLHAALGYVTQDIPGVLWCVRDRPTTPVFDWFCWWSMGVSNPLYFTIAGFFAAYLYETRGLRTFLENRAKRVAVPFLVAVPTVLPACLLAWVYGWLLSGRCTWRQAIRLRFRDPVLRAEQIGSAHLWFLEYLIVMLVAFALYQWWSQRRRTGSTTRHGFASLVLSSPWCPFLLAVPTTALLWISRELVGIDAALDRHNSFFIAPIKLMHHASFFIVGVGLYRLRDDLERLARPAPWYLLMSVPIFVGRAWFLGRDWVSPLHGFDAVAQAVLGALFAWLMVFGAIGAAHRLFRHANPSLSYCADSSYWIYLVHMPVLGLIQGDLFLIPGHAAWKMPVTLLGTLAIGFASYHSLVRYTAIGTWLHGRRERTAFASGEQDSGRFARLIPLRHRQVRASHQSSKS</sequence>
<feature type="transmembrane region" description="Helical" evidence="1">
    <location>
        <begin position="256"/>
        <end position="276"/>
    </location>
</feature>